<keyword evidence="4 7" id="KW-1133">Transmembrane helix</keyword>
<keyword evidence="2" id="KW-1003">Cell membrane</keyword>
<evidence type="ECO:0000256" key="6">
    <source>
        <dbReference type="SAM" id="MobiDB-lite"/>
    </source>
</evidence>
<protein>
    <submittedName>
        <fullName evidence="8">MFS transporter</fullName>
    </submittedName>
</protein>
<sequence>MSRSYRSLLLRTPEFAPFFLAVALRGAASTTGGLALGVLVYGRTRSPLLAALAMFGPSLAQVLGATLLMAAADRLPPRTALAGLAALAATGTGLLAAPGLPLWAVFAVLLAQGLADSLAGGVRYGLLTEILPPGDYLLGRSLLAVAAGVTQVAGFAAGGLLLGALSPRGVLLVSAGLGAAAALTVRFGLRRRAPRAGGRPSPAETWRVNRLLLSDPARRTLYLALWVPNGLIVGCESLFVPYDPARAGLLFGCAAAGMLAGDTVAGRWLPERWRTRLAAPLRLLLALPYLVFALHPGPLLATAAVALASTGYAAGLLMQERLVPLLPEGTQGQALGLHSAGMLTMQGVCAALAGAVAQYTSPTAAITVLAAASVVVTLALEPGLRPDRLRIRPPHSPSPLPRGTAQ</sequence>
<dbReference type="Pfam" id="PF07690">
    <property type="entry name" value="MFS_1"/>
    <property type="match status" value="1"/>
</dbReference>
<feature type="transmembrane region" description="Helical" evidence="7">
    <location>
        <begin position="48"/>
        <end position="72"/>
    </location>
</feature>
<feature type="transmembrane region" description="Helical" evidence="7">
    <location>
        <begin position="245"/>
        <end position="265"/>
    </location>
</feature>
<organism evidence="8 9">
    <name type="scientific">Streptomyces katrae</name>
    <dbReference type="NCBI Taxonomy" id="68223"/>
    <lineage>
        <taxon>Bacteria</taxon>
        <taxon>Bacillati</taxon>
        <taxon>Actinomycetota</taxon>
        <taxon>Actinomycetes</taxon>
        <taxon>Kitasatosporales</taxon>
        <taxon>Streptomycetaceae</taxon>
        <taxon>Streptomyces</taxon>
    </lineage>
</organism>
<evidence type="ECO:0000256" key="7">
    <source>
        <dbReference type="SAM" id="Phobius"/>
    </source>
</evidence>
<keyword evidence="5 7" id="KW-0472">Membrane</keyword>
<dbReference type="InterPro" id="IPR011701">
    <property type="entry name" value="MFS"/>
</dbReference>
<dbReference type="Gene3D" id="1.20.1250.20">
    <property type="entry name" value="MFS general substrate transporter like domains"/>
    <property type="match status" value="1"/>
</dbReference>
<evidence type="ECO:0000256" key="5">
    <source>
        <dbReference type="ARBA" id="ARBA00023136"/>
    </source>
</evidence>
<dbReference type="Proteomes" id="UP001223390">
    <property type="component" value="Unassembled WGS sequence"/>
</dbReference>
<feature type="region of interest" description="Disordered" evidence="6">
    <location>
        <begin position="386"/>
        <end position="406"/>
    </location>
</feature>
<feature type="transmembrane region" description="Helical" evidence="7">
    <location>
        <begin position="20"/>
        <end position="42"/>
    </location>
</feature>
<feature type="transmembrane region" description="Helical" evidence="7">
    <location>
        <begin position="300"/>
        <end position="318"/>
    </location>
</feature>
<proteinExistence type="predicted"/>
<feature type="transmembrane region" description="Helical" evidence="7">
    <location>
        <begin position="79"/>
        <end position="97"/>
    </location>
</feature>
<dbReference type="RefSeq" id="WP_285346499.1">
    <property type="nucleotide sequence ID" value="NZ_JASITI010000085.1"/>
</dbReference>
<dbReference type="EMBL" id="JASITI010000085">
    <property type="protein sequence ID" value="MDK9501048.1"/>
    <property type="molecule type" value="Genomic_DNA"/>
</dbReference>
<evidence type="ECO:0000256" key="1">
    <source>
        <dbReference type="ARBA" id="ARBA00004651"/>
    </source>
</evidence>
<reference evidence="8 9" key="1">
    <citation type="submission" date="2023-05" db="EMBL/GenBank/DDBJ databases">
        <title>Sequencing and Assembly of Streptomyces sp. NP73.</title>
        <authorList>
            <person name="Konwar A.N."/>
            <person name="Saikia K."/>
            <person name="Thakur D."/>
        </authorList>
    </citation>
    <scope>NUCLEOTIDE SEQUENCE [LARGE SCALE GENOMIC DNA]</scope>
    <source>
        <strain evidence="8 9">NP73</strain>
    </source>
</reference>
<dbReference type="PANTHER" id="PTHR23513">
    <property type="entry name" value="INTEGRAL MEMBRANE EFFLUX PROTEIN-RELATED"/>
    <property type="match status" value="1"/>
</dbReference>
<name>A0ABT7H595_9ACTN</name>
<dbReference type="SUPFAM" id="SSF103473">
    <property type="entry name" value="MFS general substrate transporter"/>
    <property type="match status" value="1"/>
</dbReference>
<evidence type="ECO:0000313" key="8">
    <source>
        <dbReference type="EMBL" id="MDK9501048.1"/>
    </source>
</evidence>
<comment type="caution">
    <text evidence="8">The sequence shown here is derived from an EMBL/GenBank/DDBJ whole genome shotgun (WGS) entry which is preliminary data.</text>
</comment>
<dbReference type="InterPro" id="IPR036259">
    <property type="entry name" value="MFS_trans_sf"/>
</dbReference>
<gene>
    <name evidence="8" type="ORF">QEZ40_007255</name>
</gene>
<comment type="subcellular location">
    <subcellularLocation>
        <location evidence="1">Cell membrane</location>
        <topology evidence="1">Multi-pass membrane protein</topology>
    </subcellularLocation>
</comment>
<accession>A0ABT7H595</accession>
<dbReference type="PANTHER" id="PTHR23513:SF11">
    <property type="entry name" value="STAPHYLOFERRIN A TRANSPORTER"/>
    <property type="match status" value="1"/>
</dbReference>
<keyword evidence="3 7" id="KW-0812">Transmembrane</keyword>
<keyword evidence="9" id="KW-1185">Reference proteome</keyword>
<feature type="transmembrane region" description="Helical" evidence="7">
    <location>
        <begin position="142"/>
        <end position="164"/>
    </location>
</feature>
<evidence type="ECO:0000256" key="3">
    <source>
        <dbReference type="ARBA" id="ARBA00022692"/>
    </source>
</evidence>
<evidence type="ECO:0000313" key="9">
    <source>
        <dbReference type="Proteomes" id="UP001223390"/>
    </source>
</evidence>
<feature type="transmembrane region" description="Helical" evidence="7">
    <location>
        <begin position="220"/>
        <end position="239"/>
    </location>
</feature>
<evidence type="ECO:0000256" key="4">
    <source>
        <dbReference type="ARBA" id="ARBA00022989"/>
    </source>
</evidence>
<evidence type="ECO:0000256" key="2">
    <source>
        <dbReference type="ARBA" id="ARBA00022475"/>
    </source>
</evidence>
<feature type="transmembrane region" description="Helical" evidence="7">
    <location>
        <begin position="170"/>
        <end position="189"/>
    </location>
</feature>